<evidence type="ECO:0000313" key="3">
    <source>
        <dbReference type="Proteomes" id="UP000586119"/>
    </source>
</evidence>
<accession>A0A7Z0RW24</accession>
<evidence type="ECO:0000313" key="2">
    <source>
        <dbReference type="EMBL" id="NYS62227.1"/>
    </source>
</evidence>
<evidence type="ECO:0000256" key="1">
    <source>
        <dbReference type="SAM" id="MobiDB-lite"/>
    </source>
</evidence>
<dbReference type="AlphaFoldDB" id="A0A7Z0RW24"/>
<feature type="region of interest" description="Disordered" evidence="1">
    <location>
        <begin position="1"/>
        <end position="58"/>
    </location>
</feature>
<feature type="compositionally biased region" description="Polar residues" evidence="1">
    <location>
        <begin position="181"/>
        <end position="200"/>
    </location>
</feature>
<evidence type="ECO:0008006" key="4">
    <source>
        <dbReference type="Google" id="ProtNLM"/>
    </source>
</evidence>
<dbReference type="RefSeq" id="WP_179931484.1">
    <property type="nucleotide sequence ID" value="NZ_JACCDF010000016.1"/>
</dbReference>
<feature type="compositionally biased region" description="Basic and acidic residues" evidence="1">
    <location>
        <begin position="154"/>
        <end position="166"/>
    </location>
</feature>
<reference evidence="2 3" key="1">
    <citation type="journal article" date="2015" name="Int. J. Syst. Evol. Microbiol.">
        <title>Halomonas salicampi sp. nov., a halotolerant and alkalitolerant bacterium isolated from a saltern soil.</title>
        <authorList>
            <person name="Lee J.C."/>
            <person name="Kim Y.S."/>
            <person name="Yun B.S."/>
            <person name="Whang K.S."/>
        </authorList>
    </citation>
    <scope>NUCLEOTIDE SEQUENCE [LARGE SCALE GENOMIC DNA]</scope>
    <source>
        <strain evidence="2 3">BH103</strain>
    </source>
</reference>
<feature type="region of interest" description="Disordered" evidence="1">
    <location>
        <begin position="142"/>
        <end position="200"/>
    </location>
</feature>
<organism evidence="2 3">
    <name type="scientific">Vreelandella salicampi</name>
    <dbReference type="NCBI Taxonomy" id="1449798"/>
    <lineage>
        <taxon>Bacteria</taxon>
        <taxon>Pseudomonadati</taxon>
        <taxon>Pseudomonadota</taxon>
        <taxon>Gammaproteobacteria</taxon>
        <taxon>Oceanospirillales</taxon>
        <taxon>Halomonadaceae</taxon>
        <taxon>Vreelandella</taxon>
    </lineage>
</organism>
<keyword evidence="3" id="KW-1185">Reference proteome</keyword>
<name>A0A7Z0RW24_9GAMM</name>
<dbReference type="Proteomes" id="UP000586119">
    <property type="component" value="Unassembled WGS sequence"/>
</dbReference>
<protein>
    <recommendedName>
        <fullName evidence="4">DUF3618 domain-containing protein</fullName>
    </recommendedName>
</protein>
<dbReference type="EMBL" id="JACCDF010000016">
    <property type="protein sequence ID" value="NYS62227.1"/>
    <property type="molecule type" value="Genomic_DNA"/>
</dbReference>
<proteinExistence type="predicted"/>
<gene>
    <name evidence="2" type="ORF">HZS81_15825</name>
</gene>
<sequence>MTPSNLDPNRPNADSKPDDTSSGSPKQQADEAARDVKRDVGAEAREKAEAGQQQFANEADNLSEAIDAAASKLDDKDREGLARYARELSSNLATAAQQLEDRSVDELASDAKRLARDNPALYMLGSIAVGFGLSRFFKASTEHDHEGNNASPTDTDRKDDSVRNDDVSSGEPIQRRERVDMTNTYTNSTAPGSDNVGETL</sequence>
<feature type="compositionally biased region" description="Basic and acidic residues" evidence="1">
    <location>
        <begin position="28"/>
        <end position="49"/>
    </location>
</feature>
<comment type="caution">
    <text evidence="2">The sequence shown here is derived from an EMBL/GenBank/DDBJ whole genome shotgun (WGS) entry which is preliminary data.</text>
</comment>